<name>A0A4V4HI70_DENBC</name>
<evidence type="ECO:0000259" key="2">
    <source>
        <dbReference type="Pfam" id="PF09444"/>
    </source>
</evidence>
<proteinExistence type="predicted"/>
<feature type="compositionally biased region" description="Basic and acidic residues" evidence="1">
    <location>
        <begin position="1"/>
        <end position="24"/>
    </location>
</feature>
<organism evidence="3 4">
    <name type="scientific">Dendrothele bispora (strain CBS 962.96)</name>
    <dbReference type="NCBI Taxonomy" id="1314807"/>
    <lineage>
        <taxon>Eukaryota</taxon>
        <taxon>Fungi</taxon>
        <taxon>Dikarya</taxon>
        <taxon>Basidiomycota</taxon>
        <taxon>Agaricomycotina</taxon>
        <taxon>Agaricomycetes</taxon>
        <taxon>Agaricomycetidae</taxon>
        <taxon>Agaricales</taxon>
        <taxon>Agaricales incertae sedis</taxon>
        <taxon>Dendrothele</taxon>
    </lineage>
</organism>
<dbReference type="EMBL" id="ML179049">
    <property type="protein sequence ID" value="THV05416.1"/>
    <property type="molecule type" value="Genomic_DNA"/>
</dbReference>
<gene>
    <name evidence="3" type="ORF">K435DRAFT_773841</name>
</gene>
<dbReference type="AlphaFoldDB" id="A0A4V4HI70"/>
<evidence type="ECO:0000256" key="1">
    <source>
        <dbReference type="SAM" id="MobiDB-lite"/>
    </source>
</evidence>
<dbReference type="InterPro" id="IPR018564">
    <property type="entry name" value="Repl_chkpnt_MRC1_dom"/>
</dbReference>
<feature type="region of interest" description="Disordered" evidence="1">
    <location>
        <begin position="1"/>
        <end position="53"/>
    </location>
</feature>
<keyword evidence="4" id="KW-1185">Reference proteome</keyword>
<reference evidence="3 4" key="1">
    <citation type="journal article" date="2019" name="Nat. Ecol. Evol.">
        <title>Megaphylogeny resolves global patterns of mushroom evolution.</title>
        <authorList>
            <person name="Varga T."/>
            <person name="Krizsan K."/>
            <person name="Foldi C."/>
            <person name="Dima B."/>
            <person name="Sanchez-Garcia M."/>
            <person name="Sanchez-Ramirez S."/>
            <person name="Szollosi G.J."/>
            <person name="Szarkandi J.G."/>
            <person name="Papp V."/>
            <person name="Albert L."/>
            <person name="Andreopoulos W."/>
            <person name="Angelini C."/>
            <person name="Antonin V."/>
            <person name="Barry K.W."/>
            <person name="Bougher N.L."/>
            <person name="Buchanan P."/>
            <person name="Buyck B."/>
            <person name="Bense V."/>
            <person name="Catcheside P."/>
            <person name="Chovatia M."/>
            <person name="Cooper J."/>
            <person name="Damon W."/>
            <person name="Desjardin D."/>
            <person name="Finy P."/>
            <person name="Geml J."/>
            <person name="Haridas S."/>
            <person name="Hughes K."/>
            <person name="Justo A."/>
            <person name="Karasinski D."/>
            <person name="Kautmanova I."/>
            <person name="Kiss B."/>
            <person name="Kocsube S."/>
            <person name="Kotiranta H."/>
            <person name="LaButti K.M."/>
            <person name="Lechner B.E."/>
            <person name="Liimatainen K."/>
            <person name="Lipzen A."/>
            <person name="Lukacs Z."/>
            <person name="Mihaltcheva S."/>
            <person name="Morgado L.N."/>
            <person name="Niskanen T."/>
            <person name="Noordeloos M.E."/>
            <person name="Ohm R.A."/>
            <person name="Ortiz-Santana B."/>
            <person name="Ovrebo C."/>
            <person name="Racz N."/>
            <person name="Riley R."/>
            <person name="Savchenko A."/>
            <person name="Shiryaev A."/>
            <person name="Soop K."/>
            <person name="Spirin V."/>
            <person name="Szebenyi C."/>
            <person name="Tomsovsky M."/>
            <person name="Tulloss R.E."/>
            <person name="Uehling J."/>
            <person name="Grigoriev I.V."/>
            <person name="Vagvolgyi C."/>
            <person name="Papp T."/>
            <person name="Martin F.M."/>
            <person name="Miettinen O."/>
            <person name="Hibbett D.S."/>
            <person name="Nagy L.G."/>
        </authorList>
    </citation>
    <scope>NUCLEOTIDE SEQUENCE [LARGE SCALE GENOMIC DNA]</scope>
    <source>
        <strain evidence="3 4">CBS 962.96</strain>
    </source>
</reference>
<feature type="compositionally biased region" description="Basic and acidic residues" evidence="1">
    <location>
        <begin position="136"/>
        <end position="151"/>
    </location>
</feature>
<feature type="region of interest" description="Disordered" evidence="1">
    <location>
        <begin position="178"/>
        <end position="254"/>
    </location>
</feature>
<feature type="compositionally biased region" description="Low complexity" evidence="1">
    <location>
        <begin position="355"/>
        <end position="375"/>
    </location>
</feature>
<evidence type="ECO:0000313" key="3">
    <source>
        <dbReference type="EMBL" id="THV05416.1"/>
    </source>
</evidence>
<dbReference type="Proteomes" id="UP000297245">
    <property type="component" value="Unassembled WGS sequence"/>
</dbReference>
<protein>
    <recommendedName>
        <fullName evidence="2">DNA replication checkpoint mediator MRC1 domain-containing protein</fullName>
    </recommendedName>
</protein>
<feature type="compositionally biased region" description="Acidic residues" evidence="1">
    <location>
        <begin position="116"/>
        <end position="126"/>
    </location>
</feature>
<dbReference type="OrthoDB" id="3361281at2759"/>
<feature type="compositionally biased region" description="Basic and acidic residues" evidence="1">
    <location>
        <begin position="302"/>
        <end position="312"/>
    </location>
</feature>
<sequence>MLGKKNKDLQKQKSKRGPLDKNEFVEDQALESDEDETFGFVRNKDEEEEDGEHLDKTLVGLVDDKVMSEDAIAADRVMERYQEDIENDDAELEKLHMRAIQGEIRKNKRNRGVGVDDSDDEDEEDAENRRRRRKMNDRIDRTDIEALKSRPETAAFAQTYLRASKDEDEYGYLNQLSANPLGDILMGRPKEEEANAGEGDDEDGGEDEEDDEEDQFITPQEIARQAREVARIDPGGELENDFDPNDVSFIDRVDEDDEEIQVKTVSRPTKANKLLVGARPFLSARPDMEVDFDQPRRTTSFMHDETGQKRMNDWASAEGRKLKTTAGFGRGTVAVTGHGRKEPVGSGRRTGFGSGSRKTGGSASGGQQQQRTSSSKPLKAAGSMLKSVDQKRGD</sequence>
<feature type="compositionally biased region" description="Acidic residues" evidence="1">
    <location>
        <begin position="194"/>
        <end position="215"/>
    </location>
</feature>
<accession>A0A4V4HI70</accession>
<feature type="non-terminal residue" evidence="3">
    <location>
        <position position="394"/>
    </location>
</feature>
<dbReference type="Pfam" id="PF09444">
    <property type="entry name" value="MRC1"/>
    <property type="match status" value="1"/>
</dbReference>
<feature type="compositionally biased region" description="Acidic residues" evidence="1">
    <location>
        <begin position="25"/>
        <end position="37"/>
    </location>
</feature>
<evidence type="ECO:0000313" key="4">
    <source>
        <dbReference type="Proteomes" id="UP000297245"/>
    </source>
</evidence>
<feature type="region of interest" description="Disordered" evidence="1">
    <location>
        <begin position="287"/>
        <end position="394"/>
    </location>
</feature>
<feature type="region of interest" description="Disordered" evidence="1">
    <location>
        <begin position="101"/>
        <end position="154"/>
    </location>
</feature>
<feature type="domain" description="DNA replication checkpoint mediator MRC1" evidence="2">
    <location>
        <begin position="21"/>
        <end position="159"/>
    </location>
</feature>